<name>T1B146_9ZZZZ</name>
<keyword evidence="2" id="KW-0472">Membrane</keyword>
<comment type="caution">
    <text evidence="4">The sequence shown here is derived from an EMBL/GenBank/DDBJ whole genome shotgun (WGS) entry which is preliminary data.</text>
</comment>
<dbReference type="SUPFAM" id="SSF53474">
    <property type="entry name" value="alpha/beta-Hydrolases"/>
    <property type="match status" value="1"/>
</dbReference>
<reference evidence="4" key="1">
    <citation type="submission" date="2013-08" db="EMBL/GenBank/DDBJ databases">
        <authorList>
            <person name="Mendez C."/>
            <person name="Richter M."/>
            <person name="Ferrer M."/>
            <person name="Sanchez J."/>
        </authorList>
    </citation>
    <scope>NUCLEOTIDE SEQUENCE</scope>
</reference>
<dbReference type="PANTHER" id="PTHR42776:SF27">
    <property type="entry name" value="DIPEPTIDYL PEPTIDASE FAMILY MEMBER 6"/>
    <property type="match status" value="1"/>
</dbReference>
<gene>
    <name evidence="4" type="ORF">B1B_07314</name>
</gene>
<dbReference type="EMBL" id="AUZY01004659">
    <property type="protein sequence ID" value="EQD62318.1"/>
    <property type="molecule type" value="Genomic_DNA"/>
</dbReference>
<feature type="domain" description="Peptidase S9 prolyl oligopeptidase catalytic" evidence="3">
    <location>
        <begin position="480"/>
        <end position="689"/>
    </location>
</feature>
<evidence type="ECO:0000256" key="1">
    <source>
        <dbReference type="ARBA" id="ARBA00022801"/>
    </source>
</evidence>
<dbReference type="GO" id="GO:0006508">
    <property type="term" value="P:proteolysis"/>
    <property type="evidence" value="ECO:0007669"/>
    <property type="project" value="InterPro"/>
</dbReference>
<dbReference type="SUPFAM" id="SSF82171">
    <property type="entry name" value="DPP6 N-terminal domain-like"/>
    <property type="match status" value="1"/>
</dbReference>
<evidence type="ECO:0000313" key="4">
    <source>
        <dbReference type="EMBL" id="EQD62318.1"/>
    </source>
</evidence>
<dbReference type="GO" id="GO:0004252">
    <property type="term" value="F:serine-type endopeptidase activity"/>
    <property type="evidence" value="ECO:0007669"/>
    <property type="project" value="TreeGrafter"/>
</dbReference>
<keyword evidence="2" id="KW-0812">Transmembrane</keyword>
<organism evidence="4">
    <name type="scientific">mine drainage metagenome</name>
    <dbReference type="NCBI Taxonomy" id="410659"/>
    <lineage>
        <taxon>unclassified sequences</taxon>
        <taxon>metagenomes</taxon>
        <taxon>ecological metagenomes</taxon>
    </lineage>
</organism>
<dbReference type="Gene3D" id="3.40.50.1820">
    <property type="entry name" value="alpha/beta hydrolase"/>
    <property type="match status" value="1"/>
</dbReference>
<reference evidence="4" key="2">
    <citation type="journal article" date="2014" name="ISME J.">
        <title>Microbial stratification in low pH oxic and suboxic macroscopic growths along an acid mine drainage.</title>
        <authorList>
            <person name="Mendez-Garcia C."/>
            <person name="Mesa V."/>
            <person name="Sprenger R.R."/>
            <person name="Richter M."/>
            <person name="Diez M.S."/>
            <person name="Solano J."/>
            <person name="Bargiela R."/>
            <person name="Golyshina O.V."/>
            <person name="Manteca A."/>
            <person name="Ramos J.L."/>
            <person name="Gallego J.R."/>
            <person name="Llorente I."/>
            <person name="Martins Dos Santos V.A."/>
            <person name="Jensen O.N."/>
            <person name="Pelaez A.I."/>
            <person name="Sanchez J."/>
            <person name="Ferrer M."/>
        </authorList>
    </citation>
    <scope>NUCLEOTIDE SEQUENCE</scope>
</reference>
<dbReference type="InterPro" id="IPR001375">
    <property type="entry name" value="Peptidase_S9_cat"/>
</dbReference>
<feature type="transmembrane region" description="Helical" evidence="2">
    <location>
        <begin position="32"/>
        <end position="54"/>
    </location>
</feature>
<dbReference type="InterPro" id="IPR029058">
    <property type="entry name" value="AB_hydrolase_fold"/>
</dbReference>
<keyword evidence="1" id="KW-0378">Hydrolase</keyword>
<evidence type="ECO:0000256" key="2">
    <source>
        <dbReference type="SAM" id="Phobius"/>
    </source>
</evidence>
<evidence type="ECO:0000259" key="3">
    <source>
        <dbReference type="Pfam" id="PF00326"/>
    </source>
</evidence>
<dbReference type="AlphaFoldDB" id="T1B146"/>
<accession>T1B146</accession>
<dbReference type="Pfam" id="PF00326">
    <property type="entry name" value="Peptidase_S9"/>
    <property type="match status" value="1"/>
</dbReference>
<sequence>MQATAGTVVCHGGRHAQGNSQGEIVMLHHYRLLLGAVLMCAGFAANAAGLLPAMDFARHPPIRNPVISPDGRHLAVSLTVDEGKGDAVRHELAIMQLPSLRITARLGFAPHTLAGQVVWVGDNRLLVSEARESGSLDAPGLIGELVAIDADGKNQRVIYSFLDRGKSIRAQMNILALPRAYPDIAGLPRELNGHVFLAFSIMPENTNGQSHDTVRTELYDVDTTTGKPTKVARIDRGDMSFLVHKDRALFAYGADDELNPLIYARTASDGWTKLDSAQFGKEFRPLYVTPDDTHLYAMYSAQGGPTQLVETDLSGAHRKLLAGDDFGSVDDVLSTPRSARQPFAVAFTDVFDGQRPAVTYLDDSRWTRMHQQLMRQFPDFLIDFAGMSRDGSVVLVHAYSGRDPGTWALLDTASMKLTPLFQTLPWIKAVDIGERKPIRFKNRGGTELAGYLTLPLGGAAKNLPLVLIPHGGPLGPSDAWTYDSDAAFLANRGYAVLQINYRGSGGRGFNFLHSGYGQFASGIQNDLIDGVKWAIAQGYVDPNRIGVYGGSFGGYSALMQPILAPDLYKAAIDYVGVSDWTIEFDRADTRRTKGGRIFYAQAIGNETEARAQSPITLLDKFNVPVLIVHGGSDSRVPIQNADVLRDKLEKMGKPYEWLVYPREGHGFYTEEHREALYQKMEAFLGRYLGGVASAEPAAASSP</sequence>
<keyword evidence="2" id="KW-1133">Transmembrane helix</keyword>
<protein>
    <submittedName>
        <fullName evidence="4">Prolyl oligopeptidase family protein</fullName>
    </submittedName>
</protein>
<proteinExistence type="predicted"/>
<dbReference type="PANTHER" id="PTHR42776">
    <property type="entry name" value="SERINE PEPTIDASE S9 FAMILY MEMBER"/>
    <property type="match status" value="1"/>
</dbReference>